<gene>
    <name evidence="6" type="ordered locus">Clocl_1217</name>
</gene>
<dbReference type="GO" id="GO:0000160">
    <property type="term" value="P:phosphorelay signal transduction system"/>
    <property type="evidence" value="ECO:0007669"/>
    <property type="project" value="InterPro"/>
</dbReference>
<comment type="caution">
    <text evidence="4">Lacks conserved residue(s) required for the propagation of feature annotation.</text>
</comment>
<evidence type="ECO:0000313" key="6">
    <source>
        <dbReference type="EMBL" id="AEV67878.1"/>
    </source>
</evidence>
<dbReference type="STRING" id="720554.Clocl_1217"/>
<dbReference type="GO" id="GO:0003677">
    <property type="term" value="F:DNA binding"/>
    <property type="evidence" value="ECO:0007669"/>
    <property type="project" value="UniProtKB-KW"/>
</dbReference>
<name>G8LYX6_ACECE</name>
<dbReference type="Proteomes" id="UP000005435">
    <property type="component" value="Chromosome"/>
</dbReference>
<dbReference type="KEGG" id="ccl:Clocl_1217"/>
<dbReference type="AlphaFoldDB" id="G8LYX6"/>
<organism evidence="6 7">
    <name type="scientific">Acetivibrio clariflavus (strain DSM 19732 / NBRC 101661 / EBR45)</name>
    <name type="common">Clostridium clariflavum</name>
    <dbReference type="NCBI Taxonomy" id="720554"/>
    <lineage>
        <taxon>Bacteria</taxon>
        <taxon>Bacillati</taxon>
        <taxon>Bacillota</taxon>
        <taxon>Clostridia</taxon>
        <taxon>Eubacteriales</taxon>
        <taxon>Oscillospiraceae</taxon>
        <taxon>Acetivibrio</taxon>
    </lineage>
</organism>
<dbReference type="SUPFAM" id="SSF52172">
    <property type="entry name" value="CheY-like"/>
    <property type="match status" value="1"/>
</dbReference>
<dbReference type="eggNOG" id="ENOG5033937">
    <property type="taxonomic scope" value="Bacteria"/>
</dbReference>
<sequence length="157" mass="17835">MKRVLLINDSKLENAIMKDMLSSINYEVSTTDEYHAIKAVQDFCPDYIITNYIMKEINGDQLAAVIKVQYPNVKCIISSSNPIDIGNFDRKKINAVIKTPIDRNELKRVLENVSNENAAKQVDSEAIESNKHCNKCGKLLDFNFGTYFFCPFCGNKI</sequence>
<evidence type="ECO:0000256" key="1">
    <source>
        <dbReference type="ARBA" id="ARBA00018672"/>
    </source>
</evidence>
<evidence type="ECO:0000256" key="2">
    <source>
        <dbReference type="ARBA" id="ARBA00022553"/>
    </source>
</evidence>
<dbReference type="PANTHER" id="PTHR44591:SF20">
    <property type="entry name" value="PROTEIN PILH"/>
    <property type="match status" value="1"/>
</dbReference>
<dbReference type="SMART" id="SM00448">
    <property type="entry name" value="REC"/>
    <property type="match status" value="1"/>
</dbReference>
<dbReference type="PROSITE" id="PS50110">
    <property type="entry name" value="RESPONSE_REGULATORY"/>
    <property type="match status" value="1"/>
</dbReference>
<dbReference type="Pfam" id="PF00072">
    <property type="entry name" value="Response_reg"/>
    <property type="match status" value="1"/>
</dbReference>
<proteinExistence type="predicted"/>
<dbReference type="RefSeq" id="WP_014254494.1">
    <property type="nucleotide sequence ID" value="NC_016627.1"/>
</dbReference>
<keyword evidence="7" id="KW-1185">Reference proteome</keyword>
<dbReference type="Gene3D" id="3.40.50.2300">
    <property type="match status" value="1"/>
</dbReference>
<feature type="domain" description="Response regulatory" evidence="5">
    <location>
        <begin position="3"/>
        <end position="114"/>
    </location>
</feature>
<evidence type="ECO:0000256" key="3">
    <source>
        <dbReference type="ARBA" id="ARBA00024867"/>
    </source>
</evidence>
<dbReference type="EMBL" id="CP003065">
    <property type="protein sequence ID" value="AEV67878.1"/>
    <property type="molecule type" value="Genomic_DNA"/>
</dbReference>
<keyword evidence="2" id="KW-0597">Phosphoprotein</keyword>
<evidence type="ECO:0000313" key="7">
    <source>
        <dbReference type="Proteomes" id="UP000005435"/>
    </source>
</evidence>
<keyword evidence="6" id="KW-0238">DNA-binding</keyword>
<reference evidence="7" key="1">
    <citation type="submission" date="2011-12" db="EMBL/GenBank/DDBJ databases">
        <title>Complete sequence of Clostridium clariflavum DSM 19732.</title>
        <authorList>
            <consortium name="US DOE Joint Genome Institute"/>
            <person name="Lucas S."/>
            <person name="Han J."/>
            <person name="Lapidus A."/>
            <person name="Cheng J.-F."/>
            <person name="Goodwin L."/>
            <person name="Pitluck S."/>
            <person name="Peters L."/>
            <person name="Teshima H."/>
            <person name="Detter J.C."/>
            <person name="Han C."/>
            <person name="Tapia R."/>
            <person name="Land M."/>
            <person name="Hauser L."/>
            <person name="Kyrpides N."/>
            <person name="Ivanova N."/>
            <person name="Pagani I."/>
            <person name="Kitzmiller T."/>
            <person name="Lynd L."/>
            <person name="Izquierdo J."/>
            <person name="Woyke T."/>
        </authorList>
    </citation>
    <scope>NUCLEOTIDE SEQUENCE [LARGE SCALE GENOMIC DNA]</scope>
    <source>
        <strain evidence="7">DSM 19732 / NBRC 101661 / EBR45</strain>
    </source>
</reference>
<dbReference type="HOGENOM" id="CLU_146564_0_0_9"/>
<reference evidence="6 7" key="2">
    <citation type="journal article" date="2012" name="Stand. Genomic Sci.">
        <title>Complete Genome Sequence of Clostridium clariflavum DSM 19732.</title>
        <authorList>
            <person name="Izquierdo J.A."/>
            <person name="Goodwin L."/>
            <person name="Davenport K.W."/>
            <person name="Teshima H."/>
            <person name="Bruce D."/>
            <person name="Detter C."/>
            <person name="Tapia R."/>
            <person name="Han S."/>
            <person name="Land M."/>
            <person name="Hauser L."/>
            <person name="Jeffries C.D."/>
            <person name="Han J."/>
            <person name="Pitluck S."/>
            <person name="Nolan M."/>
            <person name="Chen A."/>
            <person name="Huntemann M."/>
            <person name="Mavromatis K."/>
            <person name="Mikhailova N."/>
            <person name="Liolios K."/>
            <person name="Woyke T."/>
            <person name="Lynd L.R."/>
        </authorList>
    </citation>
    <scope>NUCLEOTIDE SEQUENCE [LARGE SCALE GENOMIC DNA]</scope>
    <source>
        <strain evidence="7">DSM 19732 / NBRC 101661 / EBR45</strain>
    </source>
</reference>
<dbReference type="InterPro" id="IPR050595">
    <property type="entry name" value="Bact_response_regulator"/>
</dbReference>
<dbReference type="InterPro" id="IPR001789">
    <property type="entry name" value="Sig_transdc_resp-reg_receiver"/>
</dbReference>
<dbReference type="CDD" id="cd00156">
    <property type="entry name" value="REC"/>
    <property type="match status" value="1"/>
</dbReference>
<dbReference type="PANTHER" id="PTHR44591">
    <property type="entry name" value="STRESS RESPONSE REGULATOR PROTEIN 1"/>
    <property type="match status" value="1"/>
</dbReference>
<protein>
    <recommendedName>
        <fullName evidence="1">Stage 0 sporulation protein A homolog</fullName>
    </recommendedName>
</protein>
<comment type="function">
    <text evidence="3">May play the central regulatory role in sporulation. It may be an element of the effector pathway responsible for the activation of sporulation genes in response to nutritional stress. Spo0A may act in concert with spo0H (a sigma factor) to control the expression of some genes that are critical to the sporulation process.</text>
</comment>
<dbReference type="InterPro" id="IPR011006">
    <property type="entry name" value="CheY-like_superfamily"/>
</dbReference>
<evidence type="ECO:0000259" key="5">
    <source>
        <dbReference type="PROSITE" id="PS50110"/>
    </source>
</evidence>
<accession>G8LYX6</accession>
<evidence type="ECO:0000256" key="4">
    <source>
        <dbReference type="PROSITE-ProRule" id="PRU00169"/>
    </source>
</evidence>
<dbReference type="OrthoDB" id="1953833at2"/>